<gene>
    <name evidence="6" type="ORF">QYE76_066058</name>
</gene>
<evidence type="ECO:0000313" key="7">
    <source>
        <dbReference type="Proteomes" id="UP001231189"/>
    </source>
</evidence>
<dbReference type="InterPro" id="IPR000210">
    <property type="entry name" value="BTB/POZ_dom"/>
</dbReference>
<comment type="caution">
    <text evidence="6">The sequence shown here is derived from an EMBL/GenBank/DDBJ whole genome shotgun (WGS) entry which is preliminary data.</text>
</comment>
<dbReference type="Pfam" id="PF00651">
    <property type="entry name" value="BTB"/>
    <property type="match status" value="1"/>
</dbReference>
<dbReference type="PROSITE" id="PS50144">
    <property type="entry name" value="MATH"/>
    <property type="match status" value="1"/>
</dbReference>
<comment type="similarity">
    <text evidence="2">Belongs to the Tdpoz family.</text>
</comment>
<dbReference type="PANTHER" id="PTHR26379">
    <property type="entry name" value="BTB/POZ AND MATH DOMAIN-CONTAINING PROTEIN 1"/>
    <property type="match status" value="1"/>
</dbReference>
<dbReference type="InterPro" id="IPR011333">
    <property type="entry name" value="SKP1/BTB/POZ_sf"/>
</dbReference>
<evidence type="ECO:0000313" key="6">
    <source>
        <dbReference type="EMBL" id="KAK1648253.1"/>
    </source>
</evidence>
<proteinExistence type="inferred from homology"/>
<dbReference type="Proteomes" id="UP001231189">
    <property type="component" value="Unassembled WGS sequence"/>
</dbReference>
<dbReference type="InterPro" id="IPR045005">
    <property type="entry name" value="BPM1-6"/>
</dbReference>
<dbReference type="EMBL" id="JAUUTY010000004">
    <property type="protein sequence ID" value="KAK1648253.1"/>
    <property type="molecule type" value="Genomic_DNA"/>
</dbReference>
<dbReference type="SUPFAM" id="SSF54695">
    <property type="entry name" value="POZ domain"/>
    <property type="match status" value="1"/>
</dbReference>
<feature type="domain" description="BTB" evidence="4">
    <location>
        <begin position="244"/>
        <end position="311"/>
    </location>
</feature>
<dbReference type="InterPro" id="IPR002083">
    <property type="entry name" value="MATH/TRAF_dom"/>
</dbReference>
<dbReference type="AlphaFoldDB" id="A0AAD8SBI3"/>
<reference evidence="6" key="1">
    <citation type="submission" date="2023-07" db="EMBL/GenBank/DDBJ databases">
        <title>A chromosome-level genome assembly of Lolium multiflorum.</title>
        <authorList>
            <person name="Chen Y."/>
            <person name="Copetti D."/>
            <person name="Kolliker R."/>
            <person name="Studer B."/>
        </authorList>
    </citation>
    <scope>NUCLEOTIDE SEQUENCE</scope>
    <source>
        <strain evidence="6">02402/16</strain>
        <tissue evidence="6">Leaf</tissue>
    </source>
</reference>
<comment type="pathway">
    <text evidence="1">Protein modification; protein ubiquitination.</text>
</comment>
<evidence type="ECO:0000256" key="3">
    <source>
        <dbReference type="SAM" id="MobiDB-lite"/>
    </source>
</evidence>
<dbReference type="CDD" id="cd18280">
    <property type="entry name" value="BTB_POZ_BPM_plant"/>
    <property type="match status" value="1"/>
</dbReference>
<name>A0AAD8SBI3_LOLMU</name>
<evidence type="ECO:0000259" key="5">
    <source>
        <dbReference type="PROSITE" id="PS50144"/>
    </source>
</evidence>
<dbReference type="Gene3D" id="1.25.40.420">
    <property type="match status" value="1"/>
</dbReference>
<dbReference type="PROSITE" id="PS50097">
    <property type="entry name" value="BTB"/>
    <property type="match status" value="1"/>
</dbReference>
<accession>A0AAD8SBI3</accession>
<dbReference type="SMART" id="SM00225">
    <property type="entry name" value="BTB"/>
    <property type="match status" value="1"/>
</dbReference>
<feature type="domain" description="MATH" evidence="5">
    <location>
        <begin position="40"/>
        <end position="204"/>
    </location>
</feature>
<evidence type="ECO:0000256" key="2">
    <source>
        <dbReference type="ARBA" id="ARBA00010846"/>
    </source>
</evidence>
<dbReference type="Gene3D" id="2.60.210.10">
    <property type="entry name" value="Apoptosis, Tumor Necrosis Factor Receptor Associated Protein 2, Chain A"/>
    <property type="match status" value="1"/>
</dbReference>
<dbReference type="PANTHER" id="PTHR26379:SF483">
    <property type="entry name" value="OS11G0619800 PROTEIN"/>
    <property type="match status" value="1"/>
</dbReference>
<organism evidence="6 7">
    <name type="scientific">Lolium multiflorum</name>
    <name type="common">Italian ryegrass</name>
    <name type="synonym">Lolium perenne subsp. multiflorum</name>
    <dbReference type="NCBI Taxonomy" id="4521"/>
    <lineage>
        <taxon>Eukaryota</taxon>
        <taxon>Viridiplantae</taxon>
        <taxon>Streptophyta</taxon>
        <taxon>Embryophyta</taxon>
        <taxon>Tracheophyta</taxon>
        <taxon>Spermatophyta</taxon>
        <taxon>Magnoliopsida</taxon>
        <taxon>Liliopsida</taxon>
        <taxon>Poales</taxon>
        <taxon>Poaceae</taxon>
        <taxon>BOP clade</taxon>
        <taxon>Pooideae</taxon>
        <taxon>Poodae</taxon>
        <taxon>Poeae</taxon>
        <taxon>Poeae Chloroplast Group 2 (Poeae type)</taxon>
        <taxon>Loliodinae</taxon>
        <taxon>Loliinae</taxon>
        <taxon>Lolium</taxon>
    </lineage>
</organism>
<evidence type="ECO:0000256" key="1">
    <source>
        <dbReference type="ARBA" id="ARBA00004906"/>
    </source>
</evidence>
<dbReference type="CDD" id="cd00121">
    <property type="entry name" value="MATH"/>
    <property type="match status" value="1"/>
</dbReference>
<dbReference type="Pfam" id="PF22486">
    <property type="entry name" value="MATH_2"/>
    <property type="match status" value="1"/>
</dbReference>
<evidence type="ECO:0000259" key="4">
    <source>
        <dbReference type="PROSITE" id="PS50097"/>
    </source>
</evidence>
<protein>
    <submittedName>
        <fullName evidence="6">Uncharacterized protein</fullName>
    </submittedName>
</protein>
<dbReference type="InterPro" id="IPR056423">
    <property type="entry name" value="BACK_BPM_SPOP"/>
</dbReference>
<dbReference type="Gene3D" id="3.30.710.10">
    <property type="entry name" value="Potassium Channel Kv1.1, Chain A"/>
    <property type="match status" value="1"/>
</dbReference>
<dbReference type="GO" id="GO:0016567">
    <property type="term" value="P:protein ubiquitination"/>
    <property type="evidence" value="ECO:0007669"/>
    <property type="project" value="InterPro"/>
</dbReference>
<sequence>MGQALAKAEIKPASSALGGSVAPPPPPTQTASSIVAETASGSHVLKIDGYSLIKGLGVNKFIRSATFSVGGRSWQMRFYPDGWDKENADNVSMALFLVDTEGTDAKVRARFSLLDQAQGTHLPVRDEWVHKFPVNTGRAGPEGGQPGRPPQAPGTKGPQGSPQAREISGPALNTGNGYGKFFERKLLEESTHLKDDSLEIKCDVTVFKEIHVTEAVGVTTQFVVVPPSDMHRHFGRLLSAGQGADVTFKVGGKKFAVHRYMLAARSPVFAAELFGPMKEKTATNIAIHDMEATVFKNMLHFIYTDSLPENGDGESCEMAQHLLVAADRYNLERLKLICEEKLCSYIDASTVGTTLTLAEQHGCLELKEACFSFLKSPDNVKAFVATDGFEHLTSSCPSVLKELVGQLAP</sequence>
<dbReference type="SUPFAM" id="SSF49599">
    <property type="entry name" value="TRAF domain-like"/>
    <property type="match status" value="1"/>
</dbReference>
<feature type="region of interest" description="Disordered" evidence="3">
    <location>
        <begin position="133"/>
        <end position="171"/>
    </location>
</feature>
<dbReference type="InterPro" id="IPR008974">
    <property type="entry name" value="TRAF-like"/>
</dbReference>
<keyword evidence="7" id="KW-1185">Reference proteome</keyword>
<dbReference type="Pfam" id="PF24570">
    <property type="entry name" value="BACK_BPM_SPOP"/>
    <property type="match status" value="1"/>
</dbReference>